<evidence type="ECO:0000256" key="8">
    <source>
        <dbReference type="ARBA" id="ARBA00022833"/>
    </source>
</evidence>
<dbReference type="Gene3D" id="2.30.29.30">
    <property type="entry name" value="Pleckstrin-homology domain (PH domain)/Phosphotyrosine-binding domain (PTB)"/>
    <property type="match status" value="1"/>
</dbReference>
<feature type="region of interest" description="Disordered" evidence="12">
    <location>
        <begin position="24"/>
        <end position="67"/>
    </location>
</feature>
<dbReference type="SMART" id="SM00233">
    <property type="entry name" value="PH"/>
    <property type="match status" value="1"/>
</dbReference>
<keyword evidence="4" id="KW-0963">Cytoplasm</keyword>
<dbReference type="SMART" id="SM00228">
    <property type="entry name" value="PDZ"/>
    <property type="match status" value="1"/>
</dbReference>
<keyword evidence="3" id="KW-0343">GTPase activation</keyword>
<dbReference type="Pfam" id="PF09128">
    <property type="entry name" value="RGS-like"/>
    <property type="match status" value="1"/>
</dbReference>
<dbReference type="InterPro" id="IPR001849">
    <property type="entry name" value="PH_domain"/>
</dbReference>
<dbReference type="SUPFAM" id="SSF50156">
    <property type="entry name" value="PDZ domain-like"/>
    <property type="match status" value="1"/>
</dbReference>
<dbReference type="GO" id="GO:0005096">
    <property type="term" value="F:GTPase activator activity"/>
    <property type="evidence" value="ECO:0007669"/>
    <property type="project" value="UniProtKB-KW"/>
</dbReference>
<feature type="compositionally biased region" description="Pro residues" evidence="12">
    <location>
        <begin position="1940"/>
        <end position="1951"/>
    </location>
</feature>
<evidence type="ECO:0000256" key="5">
    <source>
        <dbReference type="ARBA" id="ARBA00022553"/>
    </source>
</evidence>
<dbReference type="InterPro" id="IPR035899">
    <property type="entry name" value="DBL_dom_sf"/>
</dbReference>
<dbReference type="Pfam" id="PF17838">
    <property type="entry name" value="PH_16"/>
    <property type="match status" value="1"/>
</dbReference>
<evidence type="ECO:0000256" key="3">
    <source>
        <dbReference type="ARBA" id="ARBA00022468"/>
    </source>
</evidence>
<dbReference type="InterPro" id="IPR046349">
    <property type="entry name" value="C1-like_sf"/>
</dbReference>
<feature type="compositionally biased region" description="Low complexity" evidence="12">
    <location>
        <begin position="1189"/>
        <end position="1200"/>
    </location>
</feature>
<feature type="region of interest" description="Disordered" evidence="12">
    <location>
        <begin position="1903"/>
        <end position="1951"/>
    </location>
</feature>
<dbReference type="Pfam" id="PF00595">
    <property type="entry name" value="PDZ"/>
    <property type="match status" value="1"/>
</dbReference>
<dbReference type="Proteomes" id="UP001620626">
    <property type="component" value="Unassembled WGS sequence"/>
</dbReference>
<feature type="domain" description="PH" evidence="13">
    <location>
        <begin position="1548"/>
        <end position="1656"/>
    </location>
</feature>
<dbReference type="InterPro" id="IPR036034">
    <property type="entry name" value="PDZ_sf"/>
</dbReference>
<evidence type="ECO:0000259" key="13">
    <source>
        <dbReference type="PROSITE" id="PS50003"/>
    </source>
</evidence>
<feature type="region of interest" description="Disordered" evidence="12">
    <location>
        <begin position="172"/>
        <end position="199"/>
    </location>
</feature>
<dbReference type="PANTHER" id="PTHR45872:SF2">
    <property type="entry name" value="RHO GUANINE NUCLEOTIDE EXCHANGE FACTOR 2, ISOFORM D"/>
    <property type="match status" value="1"/>
</dbReference>
<feature type="domain" description="Phorbol-ester/DAG-type" evidence="15">
    <location>
        <begin position="854"/>
        <end position="904"/>
    </location>
</feature>
<dbReference type="GO" id="GO:0005737">
    <property type="term" value="C:cytoplasm"/>
    <property type="evidence" value="ECO:0007669"/>
    <property type="project" value="UniProtKB-SubCell"/>
</dbReference>
<dbReference type="CDD" id="cd00160">
    <property type="entry name" value="RhoGEF"/>
    <property type="match status" value="1"/>
</dbReference>
<evidence type="ECO:0000256" key="4">
    <source>
        <dbReference type="ARBA" id="ARBA00022490"/>
    </source>
</evidence>
<feature type="region of interest" description="Disordered" evidence="12">
    <location>
        <begin position="908"/>
        <end position="928"/>
    </location>
</feature>
<dbReference type="SMART" id="SM00325">
    <property type="entry name" value="RhoGEF"/>
    <property type="match status" value="1"/>
</dbReference>
<evidence type="ECO:0000256" key="1">
    <source>
        <dbReference type="ARBA" id="ARBA00004370"/>
    </source>
</evidence>
<keyword evidence="18" id="KW-1185">Reference proteome</keyword>
<evidence type="ECO:0000256" key="9">
    <source>
        <dbReference type="ARBA" id="ARBA00023054"/>
    </source>
</evidence>
<feature type="compositionally biased region" description="Low complexity" evidence="12">
    <location>
        <begin position="1089"/>
        <end position="1101"/>
    </location>
</feature>
<dbReference type="InterPro" id="IPR011993">
    <property type="entry name" value="PH-like_dom_sf"/>
</dbReference>
<evidence type="ECO:0000256" key="6">
    <source>
        <dbReference type="ARBA" id="ARBA00022658"/>
    </source>
</evidence>
<feature type="compositionally biased region" description="Basic and acidic residues" evidence="12">
    <location>
        <begin position="572"/>
        <end position="589"/>
    </location>
</feature>
<evidence type="ECO:0000256" key="7">
    <source>
        <dbReference type="ARBA" id="ARBA00022723"/>
    </source>
</evidence>
<feature type="region of interest" description="Disordered" evidence="12">
    <location>
        <begin position="505"/>
        <end position="525"/>
    </location>
</feature>
<dbReference type="Pfam" id="PF00130">
    <property type="entry name" value="C1_1"/>
    <property type="match status" value="1"/>
</dbReference>
<organism evidence="17 18">
    <name type="scientific">Heterodera trifolii</name>
    <dbReference type="NCBI Taxonomy" id="157864"/>
    <lineage>
        <taxon>Eukaryota</taxon>
        <taxon>Metazoa</taxon>
        <taxon>Ecdysozoa</taxon>
        <taxon>Nematoda</taxon>
        <taxon>Chromadorea</taxon>
        <taxon>Rhabditida</taxon>
        <taxon>Tylenchina</taxon>
        <taxon>Tylenchomorpha</taxon>
        <taxon>Tylenchoidea</taxon>
        <taxon>Heteroderidae</taxon>
        <taxon>Heteroderinae</taxon>
        <taxon>Heterodera</taxon>
    </lineage>
</organism>
<comment type="subcellular location">
    <subcellularLocation>
        <location evidence="2">Cytoplasm</location>
    </subcellularLocation>
    <subcellularLocation>
        <location evidence="1">Membrane</location>
    </subcellularLocation>
</comment>
<evidence type="ECO:0000256" key="11">
    <source>
        <dbReference type="SAM" id="Coils"/>
    </source>
</evidence>
<sequence length="1951" mass="213814">MADGGGGHSLAVFVGRRIIAAGKKHFERGREGQKDQKNEKRGDNGGGGGGTTKRRRHDEDNDNETDDMALECFVPPGESADRCRNLANYFQQTMAFVCCTILCNFSHFLCSDHDNEKVTRKASLISDRNSPPPITFSVYPPKQRLQSCEEEEAKIASSAVFELSPQCRRFSPPTSAAGTELTKKGGPPTTTADGTQRENTKISPATTFGIVPPPVAQQSPDVLQKQWQQKMTERCVLVARQSDGFGLTVNGEYPVKVAVVKLNGAAQMAGVREGDRILKVNGMPVTAQNFQEVIKMISGGYNLALTLLGPASVATNSWDDFDKLFPVQHHPSPAMALCPKSPPPLAATKRTKTMIMEEDKNGHNWEMLNDQNWRQQCANELFHALQRERANLECLQANMHCTDKQPQHIISGGGGGIKLERALSRISQLECRLNALSPLLSDGNAMDNGTTENNGQARLGHAANGTNDKFNVYQQQQQTRSNRRRRGTAAKCAVTEKRASLCSAAAESGTEQQSNKTFPPSSMRVAPPKSAIVAAKVEPIRSWVETGGMNYIHQQQAANDLLLMGDDELEQKGKGEGEKEEEGAAEHSEMASNEDSVGPFSNLQELKCHPAALAIFLTHLMNTSNAGSLLFYLITDSFPSSSVKDQRRFAYEIFSTFLIPGAPMQLPNIAQRDIQSIDKVLRAIGHHQPMAPPLDTAADQLRKLFISTRTRAVSQINEQLADFRRRGQPFDPSDGVDAALLDSLTSRADRGAELRLASRLLFKALQSLTKSANTIAGGIPDFENIDRRTLSLITSIATLIKVVFCLRTTNSALEKLLDKCPTFLMPTSKHSGTGTSMFKMLASSAAKQKFQLKDHQFLLQPVLLTVHCYQCREVVWGVNPQAYFCQNCDVVVHKNCTSQLTDHCWPTQQQKSKTGPQHYHGQRQQPTASVSTLSLLNTTGTNAAIHPAPQRPKHALPGGEAYFKGVGESVSTYAQSLGGHDSVYSVSILNFPKQQRAAKRSSPKSSMSLTPPLGRSMHSTTLDMKASSKEGSSIDKHGNDLIPPYEHELMIDADHQHLQQRQRHPQVISNSSSAAISPAKLHHPKMESLDSSSSPPSSTAMLPPPVFSTRFERIAPPEVPSSCTATAVETVQPVAVKADGKPNGKAPPKLAQPITSMDSGICTQASSHSAATAAAMAATPPAAAVALPAASATTAPPTRSQSIKKVTEHGSSLKRGPGGSLGAADSSGAISQLAIPTVGALKASSAGDIAQQQSPHSCLAGTSSTSCVELNAEAEERRLVELVEKFDMDWGSDLEVDTEIPSLESLVSWEILKHLKPKEKKRQEVVNELYQTERTHVLRLKVLYKVFYRPMVLQRVASPHLVKLLFGNLDELLKVHAEMCQKMKRLRLQNGLYGELGSVVEELFCGPCGDKFRATVALFCQNQQHALDALRHRYNRAKDDPFSLFLAEAENNPLCRKLQLKDMIPAEMQRLVKYPLLLETVAKYTPEPSDELQRLLSGIQGAKNIVSEVNSAKRNAENVRRMEELQKKLDFSGAEKSFFQKFDFRMHKLVFEGPLVWRQARGKNIDLHVVLLEHLLVFLTKTETGGGGQQPNFQLKIHEAGCIPIMRLTSVEVEEKAGDKRSFNLLYKCDLRMFELVAQTATERKTWFRLIDNQASVSRLSPVPAELFLDGTLSASALTMAQHGGGVTPLTNKSSEDGSLQRLNSSSMDHVHVLMHPALVNANEIVIQQPTVMDNAQPVLSVSERLRKNDRMIFAALAEKHQILAELLNDYGGAAEEDGERNCENNGGRKAAANTAELLDRMADQMTGLAVLDLKQRNAKELAMSAIVQGNRLLESINKGMVVKPSDDPNAKPKLDNEDELMLPSVPCYKLTSVAAPLMNHLKAMLQVLQDQEREIQTLKQRLKETQSNPSRKTASEETLVESGEQRIKVTRTSVEEDTPPPPPSSNPPAS</sequence>
<dbReference type="PROSITE" id="PS50081">
    <property type="entry name" value="ZF_DAG_PE_2"/>
    <property type="match status" value="1"/>
</dbReference>
<dbReference type="PANTHER" id="PTHR45872">
    <property type="entry name" value="RHO GUANINE NUCLEOTIDE EXCHANGE FACTOR 2, ISOFORM D"/>
    <property type="match status" value="1"/>
</dbReference>
<keyword evidence="8" id="KW-0862">Zinc</keyword>
<dbReference type="PROSITE" id="PS50010">
    <property type="entry name" value="DH_2"/>
    <property type="match status" value="1"/>
</dbReference>
<evidence type="ECO:0000313" key="17">
    <source>
        <dbReference type="EMBL" id="KAL3089921.1"/>
    </source>
</evidence>
<dbReference type="SUPFAM" id="SSF48097">
    <property type="entry name" value="Regulator of G-protein signaling, RGS"/>
    <property type="match status" value="1"/>
</dbReference>
<dbReference type="SMART" id="SM00109">
    <property type="entry name" value="C1"/>
    <property type="match status" value="1"/>
</dbReference>
<accession>A0ABD2JH31</accession>
<dbReference type="InterPro" id="IPR000219">
    <property type="entry name" value="DH_dom"/>
</dbReference>
<dbReference type="PROSITE" id="PS00479">
    <property type="entry name" value="ZF_DAG_PE_1"/>
    <property type="match status" value="1"/>
</dbReference>
<keyword evidence="5" id="KW-0597">Phosphoprotein</keyword>
<dbReference type="EMBL" id="JBICBT010000969">
    <property type="protein sequence ID" value="KAL3089921.1"/>
    <property type="molecule type" value="Genomic_DNA"/>
</dbReference>
<comment type="caution">
    <text evidence="17">The sequence shown here is derived from an EMBL/GenBank/DDBJ whole genome shotgun (WGS) entry which is preliminary data.</text>
</comment>
<dbReference type="Gene3D" id="1.10.167.10">
    <property type="entry name" value="Regulator of G-protein Signalling 4, domain 2"/>
    <property type="match status" value="1"/>
</dbReference>
<dbReference type="GO" id="GO:0005085">
    <property type="term" value="F:guanyl-nucleotide exchange factor activity"/>
    <property type="evidence" value="ECO:0007669"/>
    <property type="project" value="UniProtKB-KW"/>
</dbReference>
<dbReference type="GO" id="GO:0046872">
    <property type="term" value="F:metal ion binding"/>
    <property type="evidence" value="ECO:0007669"/>
    <property type="project" value="UniProtKB-KW"/>
</dbReference>
<reference evidence="17 18" key="1">
    <citation type="submission" date="2024-10" db="EMBL/GenBank/DDBJ databases">
        <authorList>
            <person name="Kim D."/>
        </authorList>
    </citation>
    <scope>NUCLEOTIDE SEQUENCE [LARGE SCALE GENOMIC DNA]</scope>
    <source>
        <strain evidence="17">BH-2024</strain>
    </source>
</reference>
<dbReference type="InterPro" id="IPR015212">
    <property type="entry name" value="RGS-like_dom"/>
</dbReference>
<dbReference type="SUPFAM" id="SSF50729">
    <property type="entry name" value="PH domain-like"/>
    <property type="match status" value="1"/>
</dbReference>
<evidence type="ECO:0000259" key="15">
    <source>
        <dbReference type="PROSITE" id="PS50081"/>
    </source>
</evidence>
<dbReference type="Pfam" id="PF00621">
    <property type="entry name" value="RhoGEF"/>
    <property type="match status" value="1"/>
</dbReference>
<evidence type="ECO:0000256" key="2">
    <source>
        <dbReference type="ARBA" id="ARBA00004496"/>
    </source>
</evidence>
<dbReference type="PROSITE" id="PS50106">
    <property type="entry name" value="PDZ"/>
    <property type="match status" value="1"/>
</dbReference>
<dbReference type="PROSITE" id="PS50003">
    <property type="entry name" value="PH_DOMAIN"/>
    <property type="match status" value="1"/>
</dbReference>
<name>A0ABD2JH31_9BILA</name>
<dbReference type="SUPFAM" id="SSF48065">
    <property type="entry name" value="DBL homology domain (DH-domain)"/>
    <property type="match status" value="1"/>
</dbReference>
<protein>
    <submittedName>
        <fullName evidence="17">Uncharacterized protein</fullName>
    </submittedName>
</protein>
<feature type="domain" description="PDZ" evidence="16">
    <location>
        <begin position="235"/>
        <end position="297"/>
    </location>
</feature>
<feature type="domain" description="DH" evidence="14">
    <location>
        <begin position="1321"/>
        <end position="1512"/>
    </location>
</feature>
<dbReference type="InterPro" id="IPR002219">
    <property type="entry name" value="PKC_DAG/PE"/>
</dbReference>
<dbReference type="InterPro" id="IPR041020">
    <property type="entry name" value="PH_16"/>
</dbReference>
<dbReference type="InterPro" id="IPR036305">
    <property type="entry name" value="RGS_sf"/>
</dbReference>
<feature type="coiled-coil region" evidence="11">
    <location>
        <begin position="378"/>
        <end position="405"/>
    </location>
</feature>
<feature type="region of interest" description="Disordered" evidence="12">
    <location>
        <begin position="1189"/>
        <end position="1225"/>
    </location>
</feature>
<keyword evidence="9 11" id="KW-0175">Coiled coil</keyword>
<keyword evidence="6" id="KW-0344">Guanine-nucleotide releasing factor</keyword>
<gene>
    <name evidence="17" type="ORF">niasHT_021943</name>
</gene>
<dbReference type="GO" id="GO:0016020">
    <property type="term" value="C:membrane"/>
    <property type="evidence" value="ECO:0007669"/>
    <property type="project" value="UniProtKB-SubCell"/>
</dbReference>
<feature type="region of interest" description="Disordered" evidence="12">
    <location>
        <begin position="1082"/>
        <end position="1104"/>
    </location>
</feature>
<evidence type="ECO:0000313" key="18">
    <source>
        <dbReference type="Proteomes" id="UP001620626"/>
    </source>
</evidence>
<dbReference type="Gene3D" id="2.30.42.10">
    <property type="match status" value="1"/>
</dbReference>
<evidence type="ECO:0000259" key="16">
    <source>
        <dbReference type="PROSITE" id="PS50106"/>
    </source>
</evidence>
<evidence type="ECO:0000256" key="10">
    <source>
        <dbReference type="ARBA" id="ARBA00023136"/>
    </source>
</evidence>
<proteinExistence type="predicted"/>
<feature type="compositionally biased region" description="Polar residues" evidence="12">
    <location>
        <begin position="509"/>
        <end position="520"/>
    </location>
</feature>
<evidence type="ECO:0000256" key="12">
    <source>
        <dbReference type="SAM" id="MobiDB-lite"/>
    </source>
</evidence>
<feature type="region of interest" description="Disordered" evidence="12">
    <location>
        <begin position="572"/>
        <end position="597"/>
    </location>
</feature>
<feature type="compositionally biased region" description="Basic and acidic residues" evidence="12">
    <location>
        <begin position="1026"/>
        <end position="1042"/>
    </location>
</feature>
<keyword evidence="10" id="KW-0472">Membrane</keyword>
<dbReference type="Gene3D" id="3.30.60.20">
    <property type="match status" value="1"/>
</dbReference>
<feature type="region of interest" description="Disordered" evidence="12">
    <location>
        <begin position="995"/>
        <end position="1042"/>
    </location>
</feature>
<dbReference type="InterPro" id="IPR044926">
    <property type="entry name" value="RGS_subdomain_2"/>
</dbReference>
<dbReference type="InterPro" id="IPR001478">
    <property type="entry name" value="PDZ"/>
</dbReference>
<dbReference type="Gene3D" id="1.20.900.10">
    <property type="entry name" value="Dbl homology (DH) domain"/>
    <property type="match status" value="1"/>
</dbReference>
<dbReference type="SUPFAM" id="SSF57889">
    <property type="entry name" value="Cysteine-rich domain"/>
    <property type="match status" value="1"/>
</dbReference>
<evidence type="ECO:0000259" key="14">
    <source>
        <dbReference type="PROSITE" id="PS50010"/>
    </source>
</evidence>
<feature type="compositionally biased region" description="Basic and acidic residues" evidence="12">
    <location>
        <begin position="28"/>
        <end position="43"/>
    </location>
</feature>
<keyword evidence="7" id="KW-0479">Metal-binding</keyword>